<dbReference type="EMBL" id="JAMQYH010000005">
    <property type="protein sequence ID" value="KAJ1684973.1"/>
    <property type="molecule type" value="Genomic_DNA"/>
</dbReference>
<dbReference type="Gene3D" id="2.20.70.10">
    <property type="match status" value="1"/>
</dbReference>
<feature type="domain" description="WW" evidence="2">
    <location>
        <begin position="511"/>
        <end position="545"/>
    </location>
</feature>
<dbReference type="InterPro" id="IPR057553">
    <property type="entry name" value="SAC9_GBDL_2nd"/>
</dbReference>
<gene>
    <name evidence="4" type="ORF">LUZ63_016363</name>
</gene>
<dbReference type="SMART" id="SM00456">
    <property type="entry name" value="WW"/>
    <property type="match status" value="1"/>
</dbReference>
<evidence type="ECO:0000313" key="5">
    <source>
        <dbReference type="Proteomes" id="UP001151287"/>
    </source>
</evidence>
<sequence length="1712" mass="189034">MDRRSQTMVSDASSRETSLVVAVLESDEVYIISSLSTTHHTQVIVIYIDPTTGSLCHTGTFGQDLFNSQEEAFNYITNGSRQCKTTTVGRAIIGYAVLGSTGLLLVATKLNPTVPDLPGGGCVYTVLESQWIKVQLQNPQPQGKSEAKNILELAELDIDGKYYFCDTRDLTRPFPSEFTLRDPDLEFVWNAWFSKPFKDIGLEDHCVVLLQGFVESRNFGGTNSNADTVALIARRSKLHPGTRYLARGLNACSGTGNEVECEQIVWTPRRAGKPVPFSTYVWRRGTIPIFWGAEVKLATEAEIFVSEDPYRGTAQYYTRLSNRYAVKNPELSTSKQKKAPIVPIICVNLLRSGEGKSEKILVEHFNESVKYIRATKKISSSTFIQMINYDWHHLVKINGQQATIGGLWKLLKAPTMAIGFNEGVYFPSQDQLKRSNKGLIIPNGSSPGVFCMNALQNGVIRFNCADSLDRTNAASFFGAVQVFVEQCTRLGTSLDRDATLEFGYSGSDNEDPLPPGWEERYDSVTGKSFYVDHINKTTTWVRPSQDRPDKPWRRFDMSFDQFKASTMLGPVNYLADLFLLAGDIHATIYTGSKAMHSEILSIFNEDVGSGGGRFSKFSAAQANVKITLQRRYTNVLVDSSRQKQLEMFLGLRLFKHLPSIPIYPLKVLSRPTGCVIKPVPGIIPIQDGGSSLLSYKKKELVWVCPEDADVVEMFIFLAEPCHVCQLLLTISHGGEDLSSPASVDVRIGPHLDGLKLVLENATIPKCADGTNLLIPLTGEVEPEDLAVTGKSTRLNATERTHLPLLYDFEEVEGELSFMSRVIALTFYPSDSGLPITLGEVEVLGVSLPWMGLFSNNKTYAEFVKLLPESPNASQKQSRELNCNNGYDTQKISATGSSLGQPSVSSLDILTGEFNITPQPADSGTRGSTDFGTGVIDFLDSPNDEVNPFASSSTAATNKLNVGFEDAFNPFAASKSKAVFDDDFNPFASSDASSNKPRENDDFNPFAPPPAASSNKHMEEDEFDPFSADTEADTDKISEVDRADDNTKIYLDLYRSFSEANRGRGLSFEQSMKLEIQRLKSDLSSAKRDRALLSISVDPATIDPNHILDYSSLVNVCNYADTLAILGHTYLEDRENASLGLQVGQSGPVDFWNVRESDDSCFNDKCEVRAHKRDANFSDETSFDCAQCSRNTCKGCCAGKGAFLLLSDNYKDMKLYTGSSSGSSHGSRSQIEGCGYFALTDGVVCKKCCKEVLLRALFVDYVRVLGSLRKKLRADTAAAKALYQVYGGENSAARDQLESVELGKRQLKKLLNGTESLAEFPHAGFLYEVKTAEASAPLLSLISPLCFGERQSYWRAPINVSSVEFALVLGRLSDVSGVAIVVSSCGYSASNCPIIEIWASNKVGREERSFIGKWNIKSLVQSSPELIGPEESSNTNNPRNIKFPFPNPIRCRIIWIKMSLSQLDSRPSDLQRDFDLLSFDDSFAEAKPSRGFEADTKNAVIHAKRIIVFGKSLRPEIGQDASVPELMRMKSFINRSPQFGRFRISVAEERKRDNDLILEQLLSPGGPSIAGFRFDYFNVVRPCVTHSPSVNGDKCESNLTCLEDRAISPAVLYIQVFALQEPRNLVTVGEYRLPEAKVGTALYFDFSQLIQARVMIFRLCGDVTAFVDDISELDGSGFRNLPLATGLSLANRIKPYYYADPYEVGKMASLSAV</sequence>
<feature type="region of interest" description="Disordered" evidence="1">
    <location>
        <begin position="988"/>
        <end position="1019"/>
    </location>
</feature>
<dbReference type="PROSITE" id="PS50275">
    <property type="entry name" value="SAC"/>
    <property type="match status" value="1"/>
</dbReference>
<dbReference type="Pfam" id="PF24791">
    <property type="entry name" value="SAC9_C8D"/>
    <property type="match status" value="1"/>
</dbReference>
<dbReference type="Proteomes" id="UP001151287">
    <property type="component" value="Unassembled WGS sequence"/>
</dbReference>
<organism evidence="4 5">
    <name type="scientific">Rhynchospora breviuscula</name>
    <dbReference type="NCBI Taxonomy" id="2022672"/>
    <lineage>
        <taxon>Eukaryota</taxon>
        <taxon>Viridiplantae</taxon>
        <taxon>Streptophyta</taxon>
        <taxon>Embryophyta</taxon>
        <taxon>Tracheophyta</taxon>
        <taxon>Spermatophyta</taxon>
        <taxon>Magnoliopsida</taxon>
        <taxon>Liliopsida</taxon>
        <taxon>Poales</taxon>
        <taxon>Cyperaceae</taxon>
        <taxon>Cyperoideae</taxon>
        <taxon>Rhynchosporeae</taxon>
        <taxon>Rhynchospora</taxon>
    </lineage>
</organism>
<evidence type="ECO:0000259" key="2">
    <source>
        <dbReference type="PROSITE" id="PS50020"/>
    </source>
</evidence>
<proteinExistence type="predicted"/>
<evidence type="ECO:0000256" key="1">
    <source>
        <dbReference type="SAM" id="MobiDB-lite"/>
    </source>
</evidence>
<dbReference type="InterPro" id="IPR057555">
    <property type="entry name" value="SAC9_GBDL_1st"/>
</dbReference>
<protein>
    <recommendedName>
        <fullName evidence="6">Phosphoinositide phosphatase SAC9</fullName>
    </recommendedName>
</protein>
<dbReference type="InterPro" id="IPR057557">
    <property type="entry name" value="SAC9_C8D"/>
</dbReference>
<dbReference type="Pfam" id="PF24765">
    <property type="entry name" value="SAC9_C"/>
    <property type="match status" value="1"/>
</dbReference>
<evidence type="ECO:0000259" key="3">
    <source>
        <dbReference type="PROSITE" id="PS50275"/>
    </source>
</evidence>
<comment type="caution">
    <text evidence="4">The sequence shown here is derived from an EMBL/GenBank/DDBJ whole genome shotgun (WGS) entry which is preliminary data.</text>
</comment>
<dbReference type="GO" id="GO:0016791">
    <property type="term" value="F:phosphatase activity"/>
    <property type="evidence" value="ECO:0007669"/>
    <property type="project" value="InterPro"/>
</dbReference>
<dbReference type="Pfam" id="PF02383">
    <property type="entry name" value="Syja_N"/>
    <property type="match status" value="1"/>
</dbReference>
<keyword evidence="5" id="KW-1185">Reference proteome</keyword>
<dbReference type="InterPro" id="IPR036020">
    <property type="entry name" value="WW_dom_sf"/>
</dbReference>
<dbReference type="InterPro" id="IPR057554">
    <property type="entry name" value="SAC9_C"/>
</dbReference>
<dbReference type="PROSITE" id="PS50020">
    <property type="entry name" value="WW_DOMAIN_2"/>
    <property type="match status" value="1"/>
</dbReference>
<dbReference type="PANTHER" id="PTHR46817">
    <property type="entry name" value="PHOSPHOINOSITIDE PHOSPHATASE SAC9-RELATED"/>
    <property type="match status" value="1"/>
</dbReference>
<dbReference type="Pfam" id="PF24790">
    <property type="entry name" value="SAC9_GBDL_1st"/>
    <property type="match status" value="1"/>
</dbReference>
<dbReference type="PROSITE" id="PS01159">
    <property type="entry name" value="WW_DOMAIN_1"/>
    <property type="match status" value="1"/>
</dbReference>
<dbReference type="Pfam" id="PF00397">
    <property type="entry name" value="WW"/>
    <property type="match status" value="1"/>
</dbReference>
<accession>A0A9P9ZA93</accession>
<dbReference type="InterPro" id="IPR001202">
    <property type="entry name" value="WW_dom"/>
</dbReference>
<dbReference type="SUPFAM" id="SSF51045">
    <property type="entry name" value="WW domain"/>
    <property type="match status" value="1"/>
</dbReference>
<evidence type="ECO:0000313" key="4">
    <source>
        <dbReference type="EMBL" id="KAJ1684973.1"/>
    </source>
</evidence>
<feature type="domain" description="SAC" evidence="3">
    <location>
        <begin position="153"/>
        <end position="525"/>
    </location>
</feature>
<dbReference type="InterPro" id="IPR002013">
    <property type="entry name" value="SAC_dom"/>
</dbReference>
<dbReference type="OrthoDB" id="405996at2759"/>
<dbReference type="PANTHER" id="PTHR46817:SF1">
    <property type="entry name" value="SAC DOMAIN-CONTAINING PROTEIN"/>
    <property type="match status" value="1"/>
</dbReference>
<dbReference type="CDD" id="cd00201">
    <property type="entry name" value="WW"/>
    <property type="match status" value="1"/>
</dbReference>
<dbReference type="Pfam" id="PF24789">
    <property type="entry name" value="SAC9_GBDL_2nd"/>
    <property type="match status" value="1"/>
</dbReference>
<evidence type="ECO:0008006" key="6">
    <source>
        <dbReference type="Google" id="ProtNLM"/>
    </source>
</evidence>
<name>A0A9P9ZA93_9POAL</name>
<reference evidence="4" key="1">
    <citation type="journal article" date="2022" name="Cell">
        <title>Repeat-based holocentromeres influence genome architecture and karyotype evolution.</title>
        <authorList>
            <person name="Hofstatter P.G."/>
            <person name="Thangavel G."/>
            <person name="Lux T."/>
            <person name="Neumann P."/>
            <person name="Vondrak T."/>
            <person name="Novak P."/>
            <person name="Zhang M."/>
            <person name="Costa L."/>
            <person name="Castellani M."/>
            <person name="Scott A."/>
            <person name="Toegelov H."/>
            <person name="Fuchs J."/>
            <person name="Mata-Sucre Y."/>
            <person name="Dias Y."/>
            <person name="Vanzela A.L.L."/>
            <person name="Huettel B."/>
            <person name="Almeida C.C.S."/>
            <person name="Simkova H."/>
            <person name="Souza G."/>
            <person name="Pedrosa-Harand A."/>
            <person name="Macas J."/>
            <person name="Mayer K.F.X."/>
            <person name="Houben A."/>
            <person name="Marques A."/>
        </authorList>
    </citation>
    <scope>NUCLEOTIDE SEQUENCE</scope>
    <source>
        <strain evidence="4">RhyBre1mFocal</strain>
    </source>
</reference>